<dbReference type="VEuPathDB" id="FungiDB:CH63R_11130"/>
<accession>A0A1B7XXC5</accession>
<reference evidence="3" key="1">
    <citation type="journal article" date="2017" name="BMC Genomics">
        <title>Gapless genome assembly of Colletotrichum higginsianum reveals chromosome structure and association of transposable elements with secondary metabolite gene clusters.</title>
        <authorList>
            <person name="Dallery J.-F."/>
            <person name="Lapalu N."/>
            <person name="Zampounis A."/>
            <person name="Pigne S."/>
            <person name="Luyten I."/>
            <person name="Amselem J."/>
            <person name="Wittenberg A.H.J."/>
            <person name="Zhou S."/>
            <person name="de Queiroz M.V."/>
            <person name="Robin G.P."/>
            <person name="Auger A."/>
            <person name="Hainaut M."/>
            <person name="Henrissat B."/>
            <person name="Kim K.-T."/>
            <person name="Lee Y.-H."/>
            <person name="Lespinet O."/>
            <person name="Schwartz D.C."/>
            <person name="Thon M.R."/>
            <person name="O'Connell R.J."/>
        </authorList>
    </citation>
    <scope>NUCLEOTIDE SEQUENCE [LARGE SCALE GENOMIC DNA]</scope>
    <source>
        <strain evidence="3">IMI 349063</strain>
    </source>
</reference>
<evidence type="ECO:0000313" key="3">
    <source>
        <dbReference type="Proteomes" id="UP000092177"/>
    </source>
</evidence>
<proteinExistence type="predicted"/>
<gene>
    <name evidence="2" type="ORF">CH63R_11130</name>
</gene>
<keyword evidence="3" id="KW-1185">Reference proteome</keyword>
<feature type="signal peptide" evidence="1">
    <location>
        <begin position="1"/>
        <end position="19"/>
    </location>
</feature>
<dbReference type="AlphaFoldDB" id="A0A1B7XXC5"/>
<keyword evidence="1" id="KW-0732">Signal</keyword>
<organism evidence="2 3">
    <name type="scientific">Colletotrichum higginsianum (strain IMI 349063)</name>
    <name type="common">Crucifer anthracnose fungus</name>
    <dbReference type="NCBI Taxonomy" id="759273"/>
    <lineage>
        <taxon>Eukaryota</taxon>
        <taxon>Fungi</taxon>
        <taxon>Dikarya</taxon>
        <taxon>Ascomycota</taxon>
        <taxon>Pezizomycotina</taxon>
        <taxon>Sordariomycetes</taxon>
        <taxon>Hypocreomycetidae</taxon>
        <taxon>Glomerellales</taxon>
        <taxon>Glomerellaceae</taxon>
        <taxon>Colletotrichum</taxon>
        <taxon>Colletotrichum destructivum species complex</taxon>
    </lineage>
</organism>
<protein>
    <submittedName>
        <fullName evidence="2">Uncharacterized protein</fullName>
    </submittedName>
</protein>
<dbReference type="KEGG" id="chig:CH63R_11130"/>
<dbReference type="GeneID" id="28870211"/>
<dbReference type="Proteomes" id="UP000092177">
    <property type="component" value="Chromosome 8"/>
</dbReference>
<name>A0A1B7XXC5_COLHI</name>
<dbReference type="EMBL" id="LTAN01000008">
    <property type="protein sequence ID" value="OBR04427.1"/>
    <property type="molecule type" value="Genomic_DNA"/>
</dbReference>
<feature type="chain" id="PRO_5008601163" evidence="1">
    <location>
        <begin position="20"/>
        <end position="243"/>
    </location>
</feature>
<evidence type="ECO:0000313" key="2">
    <source>
        <dbReference type="EMBL" id="OBR04427.1"/>
    </source>
</evidence>
<dbReference type="RefSeq" id="XP_018152945.1">
    <property type="nucleotide sequence ID" value="XM_018306104.1"/>
</dbReference>
<comment type="caution">
    <text evidence="2">The sequence shown here is derived from an EMBL/GenBank/DDBJ whole genome shotgun (WGS) entry which is preliminary data.</text>
</comment>
<sequence length="243" mass="25581">MKFTTILSVGMLLLGVAEAQVCYRCFYTRNIGCGACNDKTTKYDGEGGDTYWVTSALEVVLPETANWCTAVAPPALFLAAAASAPVLQWDPTARSSMPSTAGAPRARYWQVGISRRAGPAPDDTSFPRNRSLGHMQTVEPSAGVPLSGGGRTRRRRRRWRLVVGDVVDWEAVRQSQADDLAGGVVVSRPDSGAQAHVGDEVAVVEDGVGGGEAEALVRQGAGDDKAETLGLRTMGVAALASCT</sequence>
<evidence type="ECO:0000256" key="1">
    <source>
        <dbReference type="SAM" id="SignalP"/>
    </source>
</evidence>